<evidence type="ECO:0008006" key="4">
    <source>
        <dbReference type="Google" id="ProtNLM"/>
    </source>
</evidence>
<keyword evidence="3" id="KW-1185">Reference proteome</keyword>
<evidence type="ECO:0000313" key="2">
    <source>
        <dbReference type="EMBL" id="KAG9459561.1"/>
    </source>
</evidence>
<evidence type="ECO:0000256" key="1">
    <source>
        <dbReference type="SAM" id="MobiDB-lite"/>
    </source>
</evidence>
<comment type="caution">
    <text evidence="2">The sequence shown here is derived from an EMBL/GenBank/DDBJ whole genome shotgun (WGS) entry which is preliminary data.</text>
</comment>
<dbReference type="PANTHER" id="PTHR33193">
    <property type="entry name" value="DOMAIN PROTEIN, PUTATIVE (DUF3511)-RELATED"/>
    <property type="match status" value="1"/>
</dbReference>
<dbReference type="Pfam" id="PF12023">
    <property type="entry name" value="DUF3511"/>
    <property type="match status" value="1"/>
</dbReference>
<dbReference type="EMBL" id="JAINDJ010000002">
    <property type="protein sequence ID" value="KAG9459561.1"/>
    <property type="molecule type" value="Genomic_DNA"/>
</dbReference>
<feature type="region of interest" description="Disordered" evidence="1">
    <location>
        <begin position="38"/>
        <end position="63"/>
    </location>
</feature>
<name>A0AAV7FFF5_ARIFI</name>
<protein>
    <recommendedName>
        <fullName evidence="4">DUF3511 domain-containing protein</fullName>
    </recommendedName>
</protein>
<sequence>MADVRRSAFVAPAADRKLDVVSGKAYTTNQIVTAKTLASAARSPDPAPHRAKTKSFSKGWGFNDPEMKRRKRVATYKVYSMEGKVKASFRKGIRWIKDKCSDLVHGW</sequence>
<organism evidence="2 3">
    <name type="scientific">Aristolochia fimbriata</name>
    <name type="common">White veined hardy Dutchman's pipe vine</name>
    <dbReference type="NCBI Taxonomy" id="158543"/>
    <lineage>
        <taxon>Eukaryota</taxon>
        <taxon>Viridiplantae</taxon>
        <taxon>Streptophyta</taxon>
        <taxon>Embryophyta</taxon>
        <taxon>Tracheophyta</taxon>
        <taxon>Spermatophyta</taxon>
        <taxon>Magnoliopsida</taxon>
        <taxon>Magnoliidae</taxon>
        <taxon>Piperales</taxon>
        <taxon>Aristolochiaceae</taxon>
        <taxon>Aristolochia</taxon>
    </lineage>
</organism>
<dbReference type="Proteomes" id="UP000825729">
    <property type="component" value="Unassembled WGS sequence"/>
</dbReference>
<proteinExistence type="predicted"/>
<gene>
    <name evidence="2" type="ORF">H6P81_004069</name>
</gene>
<dbReference type="InterPro" id="IPR021899">
    <property type="entry name" value="DUF3511"/>
</dbReference>
<reference evidence="2 3" key="1">
    <citation type="submission" date="2021-07" db="EMBL/GenBank/DDBJ databases">
        <title>The Aristolochia fimbriata genome: insights into angiosperm evolution, floral development and chemical biosynthesis.</title>
        <authorList>
            <person name="Jiao Y."/>
        </authorList>
    </citation>
    <scope>NUCLEOTIDE SEQUENCE [LARGE SCALE GENOMIC DNA]</scope>
    <source>
        <strain evidence="2">IBCAS-2021</strain>
        <tissue evidence="2">Leaf</tissue>
    </source>
</reference>
<dbReference type="AlphaFoldDB" id="A0AAV7FFF5"/>
<dbReference type="PANTHER" id="PTHR33193:SF13">
    <property type="entry name" value="EXPRESSED PROTEIN"/>
    <property type="match status" value="1"/>
</dbReference>
<accession>A0AAV7FFF5</accession>
<evidence type="ECO:0000313" key="3">
    <source>
        <dbReference type="Proteomes" id="UP000825729"/>
    </source>
</evidence>